<organism evidence="2 3">
    <name type="scientific">Mycteria americana</name>
    <name type="common">Wood stork</name>
    <dbReference type="NCBI Taxonomy" id="33587"/>
    <lineage>
        <taxon>Eukaryota</taxon>
        <taxon>Metazoa</taxon>
        <taxon>Chordata</taxon>
        <taxon>Craniata</taxon>
        <taxon>Vertebrata</taxon>
        <taxon>Euteleostomi</taxon>
        <taxon>Archelosauria</taxon>
        <taxon>Archosauria</taxon>
        <taxon>Dinosauria</taxon>
        <taxon>Saurischia</taxon>
        <taxon>Theropoda</taxon>
        <taxon>Coelurosauria</taxon>
        <taxon>Aves</taxon>
        <taxon>Neognathae</taxon>
        <taxon>Neoaves</taxon>
        <taxon>Aequornithes</taxon>
        <taxon>Ciconiiformes</taxon>
        <taxon>Ciconiidae</taxon>
        <taxon>Mycteria</taxon>
    </lineage>
</organism>
<evidence type="ECO:0000313" key="2">
    <source>
        <dbReference type="EMBL" id="KAK4806770.1"/>
    </source>
</evidence>
<keyword evidence="3" id="KW-1185">Reference proteome</keyword>
<reference evidence="2 3" key="1">
    <citation type="journal article" date="2023" name="J. Hered.">
        <title>Chromosome-level genome of the wood stork (Mycteria americana) provides insight into avian chromosome evolution.</title>
        <authorList>
            <person name="Flamio R. Jr."/>
            <person name="Ramstad K.M."/>
        </authorList>
    </citation>
    <scope>NUCLEOTIDE SEQUENCE [LARGE SCALE GENOMIC DNA]</scope>
    <source>
        <strain evidence="2">JAX WOST 10</strain>
    </source>
</reference>
<proteinExistence type="predicted"/>
<dbReference type="EMBL" id="JAUNZN010000033">
    <property type="protein sequence ID" value="KAK4806770.1"/>
    <property type="molecule type" value="Genomic_DNA"/>
</dbReference>
<name>A0AAN7N2B1_MYCAM</name>
<accession>A0AAN7N2B1</accession>
<comment type="caution">
    <text evidence="2">The sequence shown here is derived from an EMBL/GenBank/DDBJ whole genome shotgun (WGS) entry which is preliminary data.</text>
</comment>
<feature type="region of interest" description="Disordered" evidence="1">
    <location>
        <begin position="1"/>
        <end position="25"/>
    </location>
</feature>
<gene>
    <name evidence="2" type="ORF">QYF61_005566</name>
</gene>
<protein>
    <submittedName>
        <fullName evidence="2">Uncharacterized protein</fullName>
    </submittedName>
</protein>
<evidence type="ECO:0000256" key="1">
    <source>
        <dbReference type="SAM" id="MobiDB-lite"/>
    </source>
</evidence>
<sequence>MIHSLNNPSSLSHSVRYVSSKQKHREDRGLLLNRAGKLVTTNADEAEVLSTFFASVFTGVAGPQITRSSSYGSACVDPPVVEEGLVCSLLQGLNPHKSIGSG</sequence>
<feature type="compositionally biased region" description="Low complexity" evidence="1">
    <location>
        <begin position="1"/>
        <end position="20"/>
    </location>
</feature>
<evidence type="ECO:0000313" key="3">
    <source>
        <dbReference type="Proteomes" id="UP001333110"/>
    </source>
</evidence>
<dbReference type="AlphaFoldDB" id="A0AAN7N2B1"/>
<dbReference type="Proteomes" id="UP001333110">
    <property type="component" value="Unassembled WGS sequence"/>
</dbReference>